<name>A0A6A6JXT4_WESOR</name>
<dbReference type="Proteomes" id="UP000800097">
    <property type="component" value="Unassembled WGS sequence"/>
</dbReference>
<dbReference type="AlphaFoldDB" id="A0A6A6JXT4"/>
<sequence>MYCAVCYWVSCSPVFSSHLQRLAVKSSRGPLASTQAGRRCDKASLEEPTGRSTCYAFRLNRHPTCTHGAIG</sequence>
<gene>
    <name evidence="1" type="ORF">EI97DRAFT_3381</name>
</gene>
<protein>
    <submittedName>
        <fullName evidence="1">Uncharacterized protein</fullName>
    </submittedName>
</protein>
<proteinExistence type="predicted"/>
<organism evidence="1 2">
    <name type="scientific">Westerdykella ornata</name>
    <dbReference type="NCBI Taxonomy" id="318751"/>
    <lineage>
        <taxon>Eukaryota</taxon>
        <taxon>Fungi</taxon>
        <taxon>Dikarya</taxon>
        <taxon>Ascomycota</taxon>
        <taxon>Pezizomycotina</taxon>
        <taxon>Dothideomycetes</taxon>
        <taxon>Pleosporomycetidae</taxon>
        <taxon>Pleosporales</taxon>
        <taxon>Sporormiaceae</taxon>
        <taxon>Westerdykella</taxon>
    </lineage>
</organism>
<evidence type="ECO:0000313" key="2">
    <source>
        <dbReference type="Proteomes" id="UP000800097"/>
    </source>
</evidence>
<evidence type="ECO:0000313" key="1">
    <source>
        <dbReference type="EMBL" id="KAF2280628.1"/>
    </source>
</evidence>
<dbReference type="RefSeq" id="XP_033658166.1">
    <property type="nucleotide sequence ID" value="XM_033794740.1"/>
</dbReference>
<keyword evidence="2" id="KW-1185">Reference proteome</keyword>
<dbReference type="EMBL" id="ML986484">
    <property type="protein sequence ID" value="KAF2280628.1"/>
    <property type="molecule type" value="Genomic_DNA"/>
</dbReference>
<reference evidence="1" key="1">
    <citation type="journal article" date="2020" name="Stud. Mycol.">
        <title>101 Dothideomycetes genomes: a test case for predicting lifestyles and emergence of pathogens.</title>
        <authorList>
            <person name="Haridas S."/>
            <person name="Albert R."/>
            <person name="Binder M."/>
            <person name="Bloem J."/>
            <person name="Labutti K."/>
            <person name="Salamov A."/>
            <person name="Andreopoulos B."/>
            <person name="Baker S."/>
            <person name="Barry K."/>
            <person name="Bills G."/>
            <person name="Bluhm B."/>
            <person name="Cannon C."/>
            <person name="Castanera R."/>
            <person name="Culley D."/>
            <person name="Daum C."/>
            <person name="Ezra D."/>
            <person name="Gonzalez J."/>
            <person name="Henrissat B."/>
            <person name="Kuo A."/>
            <person name="Liang C."/>
            <person name="Lipzen A."/>
            <person name="Lutzoni F."/>
            <person name="Magnuson J."/>
            <person name="Mondo S."/>
            <person name="Nolan M."/>
            <person name="Ohm R."/>
            <person name="Pangilinan J."/>
            <person name="Park H.-J."/>
            <person name="Ramirez L."/>
            <person name="Alfaro M."/>
            <person name="Sun H."/>
            <person name="Tritt A."/>
            <person name="Yoshinaga Y."/>
            <person name="Zwiers L.-H."/>
            <person name="Turgeon B."/>
            <person name="Goodwin S."/>
            <person name="Spatafora J."/>
            <person name="Crous P."/>
            <person name="Grigoriev I."/>
        </authorList>
    </citation>
    <scope>NUCLEOTIDE SEQUENCE</scope>
    <source>
        <strain evidence="1">CBS 379.55</strain>
    </source>
</reference>
<dbReference type="GeneID" id="54547915"/>
<accession>A0A6A6JXT4</accession>